<sequence>MSKLHTIIRRLRLGTAYRHQLTCHPDFGLERHEDGCSVLWRGRRVGRVGLVGPLKNRYGDHCFTVATGPSLGEVDLGRLAGHDCISLNCAIRKFAEAGMRPRHCVIVDRRIFENQWECVRDSITSGANCFFSAVGLSRICEREPELLGHDNIFLIEAIGRRFGFPGVDKERFHAAYRDDPEVVLDPEHAAQARTIGFSLNADKGFFPGKTVATWAVQLACFLGYRSNYILGMDLGGTGKAHFYGDNRMRPPDFLKDYDPYIRVAFELARRAADDRGFRIFNLSAHSTLPAEIIPKISLEEALADASGAAIFSERVVQP</sequence>
<dbReference type="Gene3D" id="3.90.1480.10">
    <property type="entry name" value="Alpha-2,3-sialyltransferase"/>
    <property type="match status" value="1"/>
</dbReference>
<gene>
    <name evidence="1" type="ORF">E6O51_17680</name>
</gene>
<protein>
    <recommendedName>
        <fullName evidence="3">Lipopolysaccharide core biosynthesis protein</fullName>
    </recommendedName>
</protein>
<comment type="caution">
    <text evidence="1">The sequence shown here is derived from an EMBL/GenBank/DDBJ whole genome shotgun (WGS) entry which is preliminary data.</text>
</comment>
<dbReference type="RefSeq" id="WP_136386337.1">
    <property type="nucleotide sequence ID" value="NZ_SSOD01000017.1"/>
</dbReference>
<dbReference type="AlphaFoldDB" id="A0A4S4AET5"/>
<evidence type="ECO:0008006" key="3">
    <source>
        <dbReference type="Google" id="ProtNLM"/>
    </source>
</evidence>
<dbReference type="OrthoDB" id="9177936at2"/>
<evidence type="ECO:0000313" key="1">
    <source>
        <dbReference type="EMBL" id="THF57659.1"/>
    </source>
</evidence>
<organism evidence="1 2">
    <name type="scientific">Pseudothauera rhizosphaerae</name>
    <dbReference type="NCBI Taxonomy" id="2565932"/>
    <lineage>
        <taxon>Bacteria</taxon>
        <taxon>Pseudomonadati</taxon>
        <taxon>Pseudomonadota</taxon>
        <taxon>Betaproteobacteria</taxon>
        <taxon>Rhodocyclales</taxon>
        <taxon>Zoogloeaceae</taxon>
        <taxon>Pseudothauera</taxon>
    </lineage>
</organism>
<reference evidence="1 2" key="1">
    <citation type="submission" date="2019-04" db="EMBL/GenBank/DDBJ databases">
        <title>Azoarcus rhizosphaerae sp. nov. isolated from rhizosphere of Ficus religiosa.</title>
        <authorList>
            <person name="Lin S.-Y."/>
            <person name="Hameed A."/>
            <person name="Hsu Y.-H."/>
            <person name="Young C.-C."/>
        </authorList>
    </citation>
    <scope>NUCLEOTIDE SEQUENCE [LARGE SCALE GENOMIC DNA]</scope>
    <source>
        <strain evidence="1 2">CC-YHH848</strain>
    </source>
</reference>
<dbReference type="Proteomes" id="UP000307956">
    <property type="component" value="Unassembled WGS sequence"/>
</dbReference>
<proteinExistence type="predicted"/>
<evidence type="ECO:0000313" key="2">
    <source>
        <dbReference type="Proteomes" id="UP000307956"/>
    </source>
</evidence>
<keyword evidence="2" id="KW-1185">Reference proteome</keyword>
<dbReference type="EMBL" id="SSOD01000017">
    <property type="protein sequence ID" value="THF57659.1"/>
    <property type="molecule type" value="Genomic_DNA"/>
</dbReference>
<name>A0A4S4AET5_9RHOO</name>
<accession>A0A4S4AET5</accession>